<evidence type="ECO:0000313" key="5">
    <source>
        <dbReference type="Proteomes" id="UP000019489"/>
    </source>
</evidence>
<dbReference type="InterPro" id="IPR039422">
    <property type="entry name" value="MarR/SlyA-like"/>
</dbReference>
<gene>
    <name evidence="4" type="ORF">N865_10700</name>
</gene>
<evidence type="ECO:0000259" key="3">
    <source>
        <dbReference type="PROSITE" id="PS50995"/>
    </source>
</evidence>
<dbReference type="PANTHER" id="PTHR33164:SF106">
    <property type="entry name" value="TRANSCRIPTIONAL REGULATORY PROTEIN"/>
    <property type="match status" value="1"/>
</dbReference>
<dbReference type="RefSeq" id="WP_051510509.1">
    <property type="nucleotide sequence ID" value="NZ_AWSA01000024.1"/>
</dbReference>
<evidence type="ECO:0000313" key="4">
    <source>
        <dbReference type="EMBL" id="EWT01280.1"/>
    </source>
</evidence>
<dbReference type="Proteomes" id="UP000019489">
    <property type="component" value="Unassembled WGS sequence"/>
</dbReference>
<keyword evidence="1" id="KW-0175">Coiled coil</keyword>
<proteinExistence type="predicted"/>
<dbReference type="AlphaFoldDB" id="W9G5G8"/>
<sequence>MASSSRSAHQEQDATSSAPPAGHGAAHAPETHALRALGSASTDASAALARRMAMNPTDLAAMSHIAYAADPLGPRELSSRLGITPAAMTDVVDRLEAAGHLLRERDTNDRRRVRLLATESANEEVRRELRELLDMLDAITDDFTPTERAAIQRYLAAATDAYRRYAENPEPNP</sequence>
<evidence type="ECO:0000256" key="2">
    <source>
        <dbReference type="SAM" id="MobiDB-lite"/>
    </source>
</evidence>
<dbReference type="PROSITE" id="PS50995">
    <property type="entry name" value="HTH_MARR_2"/>
    <property type="match status" value="1"/>
</dbReference>
<organism evidence="4 5">
    <name type="scientific">Intrasporangium oryzae NRRL B-24470</name>
    <dbReference type="NCBI Taxonomy" id="1386089"/>
    <lineage>
        <taxon>Bacteria</taxon>
        <taxon>Bacillati</taxon>
        <taxon>Actinomycetota</taxon>
        <taxon>Actinomycetes</taxon>
        <taxon>Micrococcales</taxon>
        <taxon>Intrasporangiaceae</taxon>
        <taxon>Intrasporangium</taxon>
    </lineage>
</organism>
<protein>
    <submittedName>
        <fullName evidence="4">MarR family transcriptional regulator</fullName>
    </submittedName>
</protein>
<dbReference type="InterPro" id="IPR036390">
    <property type="entry name" value="WH_DNA-bd_sf"/>
</dbReference>
<dbReference type="InterPro" id="IPR000835">
    <property type="entry name" value="HTH_MarR-typ"/>
</dbReference>
<feature type="coiled-coil region" evidence="1">
    <location>
        <begin position="115"/>
        <end position="142"/>
    </location>
</feature>
<dbReference type="PRINTS" id="PR00598">
    <property type="entry name" value="HTHMARR"/>
</dbReference>
<dbReference type="SMART" id="SM00347">
    <property type="entry name" value="HTH_MARR"/>
    <property type="match status" value="1"/>
</dbReference>
<dbReference type="PANTHER" id="PTHR33164">
    <property type="entry name" value="TRANSCRIPTIONAL REGULATOR, MARR FAMILY"/>
    <property type="match status" value="1"/>
</dbReference>
<dbReference type="Pfam" id="PF01047">
    <property type="entry name" value="MarR"/>
    <property type="match status" value="1"/>
</dbReference>
<reference evidence="4 5" key="1">
    <citation type="submission" date="2013-08" db="EMBL/GenBank/DDBJ databases">
        <title>Intrasporangium oryzae NRRL B-24470.</title>
        <authorList>
            <person name="Liu H."/>
            <person name="Wang G."/>
        </authorList>
    </citation>
    <scope>NUCLEOTIDE SEQUENCE [LARGE SCALE GENOMIC DNA]</scope>
    <source>
        <strain evidence="4 5">NRRL B-24470</strain>
    </source>
</reference>
<feature type="region of interest" description="Disordered" evidence="2">
    <location>
        <begin position="1"/>
        <end position="30"/>
    </location>
</feature>
<evidence type="ECO:0000256" key="1">
    <source>
        <dbReference type="SAM" id="Coils"/>
    </source>
</evidence>
<name>W9G5G8_9MICO</name>
<dbReference type="PATRIC" id="fig|1386089.3.peg.2416"/>
<dbReference type="InterPro" id="IPR036388">
    <property type="entry name" value="WH-like_DNA-bd_sf"/>
</dbReference>
<dbReference type="eggNOG" id="COG1846">
    <property type="taxonomic scope" value="Bacteria"/>
</dbReference>
<dbReference type="SUPFAM" id="SSF46785">
    <property type="entry name" value="Winged helix' DNA-binding domain"/>
    <property type="match status" value="1"/>
</dbReference>
<keyword evidence="5" id="KW-1185">Reference proteome</keyword>
<comment type="caution">
    <text evidence="4">The sequence shown here is derived from an EMBL/GenBank/DDBJ whole genome shotgun (WGS) entry which is preliminary data.</text>
</comment>
<dbReference type="EMBL" id="AWSA01000024">
    <property type="protein sequence ID" value="EWT01280.1"/>
    <property type="molecule type" value="Genomic_DNA"/>
</dbReference>
<feature type="domain" description="HTH marR-type" evidence="3">
    <location>
        <begin position="30"/>
        <end position="160"/>
    </location>
</feature>
<feature type="compositionally biased region" description="Low complexity" evidence="2">
    <location>
        <begin position="14"/>
        <end position="28"/>
    </location>
</feature>
<dbReference type="OrthoDB" id="162531at2"/>
<dbReference type="GO" id="GO:0006950">
    <property type="term" value="P:response to stress"/>
    <property type="evidence" value="ECO:0007669"/>
    <property type="project" value="TreeGrafter"/>
</dbReference>
<dbReference type="GO" id="GO:0003700">
    <property type="term" value="F:DNA-binding transcription factor activity"/>
    <property type="evidence" value="ECO:0007669"/>
    <property type="project" value="InterPro"/>
</dbReference>
<dbReference type="STRING" id="1386089.N865_10700"/>
<accession>W9G5G8</accession>
<dbReference type="Gene3D" id="1.10.10.10">
    <property type="entry name" value="Winged helix-like DNA-binding domain superfamily/Winged helix DNA-binding domain"/>
    <property type="match status" value="1"/>
</dbReference>